<organism evidence="1">
    <name type="scientific">Streptomyces sp. SID7958</name>
    <dbReference type="NCBI Taxonomy" id="2706093"/>
    <lineage>
        <taxon>Bacteria</taxon>
        <taxon>Bacillati</taxon>
        <taxon>Actinomycetota</taxon>
        <taxon>Actinomycetes</taxon>
        <taxon>Kitasatosporales</taxon>
        <taxon>Streptomycetaceae</taxon>
        <taxon>Streptomyces</taxon>
    </lineage>
</organism>
<name>A0A6G3TU68_9ACTN</name>
<dbReference type="EMBL" id="JAAGMU010000041">
    <property type="protein sequence ID" value="NEC77801.1"/>
    <property type="molecule type" value="Genomic_DNA"/>
</dbReference>
<feature type="non-terminal residue" evidence="1">
    <location>
        <position position="1"/>
    </location>
</feature>
<evidence type="ECO:0000313" key="1">
    <source>
        <dbReference type="EMBL" id="NEC77801.1"/>
    </source>
</evidence>
<sequence length="113" mass="11915">QVPQPSASEVAAVATDRYLDSTGARPGQRVDVAVDGSTVPVRIVRSVRDLPSTTPGGADDGGALLLDLRAVNRILQTRHDAGAPPNEWWLRTAPGATDRVAAALRDRPEVEPS</sequence>
<proteinExistence type="predicted"/>
<accession>A0A6G3TU68</accession>
<comment type="caution">
    <text evidence="1">The sequence shown here is derived from an EMBL/GenBank/DDBJ whole genome shotgun (WGS) entry which is preliminary data.</text>
</comment>
<dbReference type="AlphaFoldDB" id="A0A6G3TU68"/>
<protein>
    <submittedName>
        <fullName evidence="1">ABC transporter permease</fullName>
    </submittedName>
</protein>
<gene>
    <name evidence="1" type="ORF">G3I38_00730</name>
</gene>
<feature type="non-terminal residue" evidence="1">
    <location>
        <position position="113"/>
    </location>
</feature>
<reference evidence="1" key="1">
    <citation type="submission" date="2020-01" db="EMBL/GenBank/DDBJ databases">
        <title>Insect and environment-associated Actinomycetes.</title>
        <authorList>
            <person name="Currrie C."/>
            <person name="Chevrette M."/>
            <person name="Carlson C."/>
            <person name="Stubbendieck R."/>
            <person name="Wendt-Pienkowski E."/>
        </authorList>
    </citation>
    <scope>NUCLEOTIDE SEQUENCE</scope>
    <source>
        <strain evidence="1">SID7958</strain>
    </source>
</reference>